<dbReference type="EMBL" id="QFQI01000001">
    <property type="protein sequence ID" value="PZQ63078.1"/>
    <property type="molecule type" value="Genomic_DNA"/>
</dbReference>
<keyword evidence="3 6" id="KW-0479">Metal-binding</keyword>
<feature type="binding site" evidence="5">
    <location>
        <position position="113"/>
    </location>
    <ligand>
        <name>substrate</name>
    </ligand>
</feature>
<dbReference type="PIRSF" id="PIRSF015582">
    <property type="entry name" value="Cit_lyase_B"/>
    <property type="match status" value="1"/>
</dbReference>
<evidence type="ECO:0000256" key="1">
    <source>
        <dbReference type="ARBA" id="ARBA00001946"/>
    </source>
</evidence>
<dbReference type="PANTHER" id="PTHR32308">
    <property type="entry name" value="LYASE BETA SUBUNIT, PUTATIVE (AFU_ORTHOLOGUE AFUA_4G13030)-RELATED"/>
    <property type="match status" value="1"/>
</dbReference>
<dbReference type="Proteomes" id="UP000249229">
    <property type="component" value="Unassembled WGS sequence"/>
</dbReference>
<organism evidence="8 9">
    <name type="scientific">Sphingomonas taxi</name>
    <dbReference type="NCBI Taxonomy" id="1549858"/>
    <lineage>
        <taxon>Bacteria</taxon>
        <taxon>Pseudomonadati</taxon>
        <taxon>Pseudomonadota</taxon>
        <taxon>Alphaproteobacteria</taxon>
        <taxon>Sphingomonadales</taxon>
        <taxon>Sphingomonadaceae</taxon>
        <taxon>Sphingomonas</taxon>
    </lineage>
</organism>
<dbReference type="GO" id="GO:0016829">
    <property type="term" value="F:lyase activity"/>
    <property type="evidence" value="ECO:0007669"/>
    <property type="project" value="UniProtKB-KW"/>
</dbReference>
<dbReference type="AlphaFoldDB" id="A0A2W5PEU9"/>
<evidence type="ECO:0000256" key="3">
    <source>
        <dbReference type="ARBA" id="ARBA00022723"/>
    </source>
</evidence>
<evidence type="ECO:0000256" key="2">
    <source>
        <dbReference type="ARBA" id="ARBA00005568"/>
    </source>
</evidence>
<evidence type="ECO:0000259" key="7">
    <source>
        <dbReference type="Pfam" id="PF03328"/>
    </source>
</evidence>
<gene>
    <name evidence="8" type="ORF">DI544_02575</name>
</gene>
<evidence type="ECO:0000313" key="9">
    <source>
        <dbReference type="Proteomes" id="UP000249229"/>
    </source>
</evidence>
<dbReference type="InterPro" id="IPR005000">
    <property type="entry name" value="Aldolase/citrate-lyase_domain"/>
</dbReference>
<evidence type="ECO:0000313" key="8">
    <source>
        <dbReference type="EMBL" id="PZQ63078.1"/>
    </source>
</evidence>
<dbReference type="PANTHER" id="PTHR32308:SF10">
    <property type="entry name" value="CITRATE LYASE SUBUNIT BETA"/>
    <property type="match status" value="1"/>
</dbReference>
<feature type="binding site" evidence="5">
    <location>
        <position position="64"/>
    </location>
    <ligand>
        <name>substrate</name>
    </ligand>
</feature>
<feature type="domain" description="HpcH/HpaI aldolase/citrate lyase" evidence="7">
    <location>
        <begin position="11"/>
        <end position="206"/>
    </location>
</feature>
<accession>A0A2W5PEU9</accession>
<dbReference type="GO" id="GO:0000287">
    <property type="term" value="F:magnesium ion binding"/>
    <property type="evidence" value="ECO:0007669"/>
    <property type="project" value="TreeGrafter"/>
</dbReference>
<protein>
    <submittedName>
        <fullName evidence="8">CoA ester lyase</fullName>
    </submittedName>
</protein>
<proteinExistence type="inferred from homology"/>
<dbReference type="Gene3D" id="3.20.20.60">
    <property type="entry name" value="Phosphoenolpyruvate-binding domains"/>
    <property type="match status" value="1"/>
</dbReference>
<dbReference type="InterPro" id="IPR015813">
    <property type="entry name" value="Pyrv/PenolPyrv_kinase-like_dom"/>
</dbReference>
<keyword evidence="4 6" id="KW-0460">Magnesium</keyword>
<dbReference type="SUPFAM" id="SSF51621">
    <property type="entry name" value="Phosphoenolpyruvate/pyruvate domain"/>
    <property type="match status" value="1"/>
</dbReference>
<feature type="binding site" evidence="6">
    <location>
        <position position="113"/>
    </location>
    <ligand>
        <name>Mg(2+)</name>
        <dbReference type="ChEBI" id="CHEBI:18420"/>
    </ligand>
</feature>
<comment type="cofactor">
    <cofactor evidence="1">
        <name>Mg(2+)</name>
        <dbReference type="ChEBI" id="CHEBI:18420"/>
    </cofactor>
</comment>
<feature type="binding site" evidence="6">
    <location>
        <position position="139"/>
    </location>
    <ligand>
        <name>Mg(2+)</name>
        <dbReference type="ChEBI" id="CHEBI:18420"/>
    </ligand>
</feature>
<reference evidence="8 9" key="1">
    <citation type="submission" date="2017-08" db="EMBL/GenBank/DDBJ databases">
        <title>Infants hospitalized years apart are colonized by the same room-sourced microbial strains.</title>
        <authorList>
            <person name="Brooks B."/>
            <person name="Olm M.R."/>
            <person name="Firek B.A."/>
            <person name="Baker R."/>
            <person name="Thomas B.C."/>
            <person name="Morowitz M.J."/>
            <person name="Banfield J.F."/>
        </authorList>
    </citation>
    <scope>NUCLEOTIDE SEQUENCE [LARGE SCALE GENOMIC DNA]</scope>
    <source>
        <strain evidence="8">S2_005_001_R1_22</strain>
    </source>
</reference>
<keyword evidence="8" id="KW-0456">Lyase</keyword>
<name>A0A2W5PEU9_9SPHN</name>
<evidence type="ECO:0000256" key="6">
    <source>
        <dbReference type="PIRSR" id="PIRSR015582-2"/>
    </source>
</evidence>
<sequence>MSRIAHIVTPLFVPADRPERFEKAARSGADAVILDLEDAVPPGGKDAARAALHAGFTDLPVIVRINAAGTPWHEDDLAALARLPIAAIMLPKAGHGAALARVAAVAPVIALVETVRGIAEVRGMASGGHVARLAFGSVDYAADLGCDHVRSALAAARAEVLVASRLADLPQPLDGVTTDVTDPAATQDDARHARALGFGGKLLIHPRQVTPARAGFRPGGDEIAWAERVLGSGDGAAAVDGAMVDEPVRLRARRLLDRAERLAAIEP</sequence>
<evidence type="ECO:0000256" key="5">
    <source>
        <dbReference type="PIRSR" id="PIRSR015582-1"/>
    </source>
</evidence>
<dbReference type="Pfam" id="PF03328">
    <property type="entry name" value="HpcH_HpaI"/>
    <property type="match status" value="1"/>
</dbReference>
<evidence type="ECO:0000256" key="4">
    <source>
        <dbReference type="ARBA" id="ARBA00022842"/>
    </source>
</evidence>
<dbReference type="InterPro" id="IPR011206">
    <property type="entry name" value="Citrate_lyase_beta/mcl1/mcl2"/>
</dbReference>
<comment type="similarity">
    <text evidence="2">Belongs to the HpcH/HpaI aldolase family.</text>
</comment>
<dbReference type="GO" id="GO:0006107">
    <property type="term" value="P:oxaloacetate metabolic process"/>
    <property type="evidence" value="ECO:0007669"/>
    <property type="project" value="TreeGrafter"/>
</dbReference>
<dbReference type="InterPro" id="IPR040442">
    <property type="entry name" value="Pyrv_kinase-like_dom_sf"/>
</dbReference>
<comment type="caution">
    <text evidence="8">The sequence shown here is derived from an EMBL/GenBank/DDBJ whole genome shotgun (WGS) entry which is preliminary data.</text>
</comment>